<dbReference type="AlphaFoldDB" id="A0A5P2D643"/>
<dbReference type="PANTHER" id="PTHR42790:SF19">
    <property type="entry name" value="KYNURENINE_ALPHA-AMINOADIPATE AMINOTRANSFERASE, MITOCHONDRIAL"/>
    <property type="match status" value="1"/>
</dbReference>
<comment type="subunit">
    <text evidence="3">Homodimer.</text>
</comment>
<dbReference type="GO" id="GO:0030170">
    <property type="term" value="F:pyridoxal phosphate binding"/>
    <property type="evidence" value="ECO:0007669"/>
    <property type="project" value="InterPro"/>
</dbReference>
<accession>A0A5P2D643</accession>
<evidence type="ECO:0000313" key="8">
    <source>
        <dbReference type="EMBL" id="QES48741.1"/>
    </source>
</evidence>
<evidence type="ECO:0000313" key="9">
    <source>
        <dbReference type="Proteomes" id="UP000325211"/>
    </source>
</evidence>
<dbReference type="GO" id="GO:0008483">
    <property type="term" value="F:transaminase activity"/>
    <property type="evidence" value="ECO:0007669"/>
    <property type="project" value="UniProtKB-KW"/>
</dbReference>
<evidence type="ECO:0000256" key="4">
    <source>
        <dbReference type="ARBA" id="ARBA00022576"/>
    </source>
</evidence>
<dbReference type="InterPro" id="IPR004839">
    <property type="entry name" value="Aminotransferase_I/II_large"/>
</dbReference>
<evidence type="ECO:0000256" key="6">
    <source>
        <dbReference type="ARBA" id="ARBA00022898"/>
    </source>
</evidence>
<reference evidence="8 9" key="1">
    <citation type="submission" date="2018-05" db="EMBL/GenBank/DDBJ databases">
        <title>Streptomyces venezuelae.</title>
        <authorList>
            <person name="Kim W."/>
            <person name="Lee N."/>
            <person name="Cho B.-K."/>
        </authorList>
    </citation>
    <scope>NUCLEOTIDE SEQUENCE [LARGE SCALE GENOMIC DNA]</scope>
    <source>
        <strain evidence="8 9">ATCC 21782</strain>
    </source>
</reference>
<dbReference type="Pfam" id="PF00155">
    <property type="entry name" value="Aminotran_1_2"/>
    <property type="match status" value="1"/>
</dbReference>
<dbReference type="Proteomes" id="UP000325211">
    <property type="component" value="Chromosome"/>
</dbReference>
<evidence type="ECO:0000259" key="7">
    <source>
        <dbReference type="Pfam" id="PF00155"/>
    </source>
</evidence>
<gene>
    <name evidence="8" type="ORF">DEJ50_13845</name>
</gene>
<protein>
    <submittedName>
        <fullName evidence="8">Transcriptional regulator</fullName>
    </submittedName>
</protein>
<dbReference type="OrthoDB" id="199743at2"/>
<proteinExistence type="inferred from homology"/>
<evidence type="ECO:0000256" key="3">
    <source>
        <dbReference type="ARBA" id="ARBA00011738"/>
    </source>
</evidence>
<dbReference type="PANTHER" id="PTHR42790">
    <property type="entry name" value="AMINOTRANSFERASE"/>
    <property type="match status" value="1"/>
</dbReference>
<dbReference type="InterPro" id="IPR015422">
    <property type="entry name" value="PyrdxlP-dep_Trfase_small"/>
</dbReference>
<dbReference type="InterPro" id="IPR015421">
    <property type="entry name" value="PyrdxlP-dep_Trfase_major"/>
</dbReference>
<dbReference type="SUPFAM" id="SSF53383">
    <property type="entry name" value="PLP-dependent transferases"/>
    <property type="match status" value="1"/>
</dbReference>
<dbReference type="InterPro" id="IPR050859">
    <property type="entry name" value="Class-I_PLP-dep_aminotransf"/>
</dbReference>
<evidence type="ECO:0000256" key="1">
    <source>
        <dbReference type="ARBA" id="ARBA00001933"/>
    </source>
</evidence>
<evidence type="ECO:0000256" key="5">
    <source>
        <dbReference type="ARBA" id="ARBA00022679"/>
    </source>
</evidence>
<dbReference type="CDD" id="cd00609">
    <property type="entry name" value="AAT_like"/>
    <property type="match status" value="1"/>
</dbReference>
<organism evidence="8 9">
    <name type="scientific">Streptomyces venezuelae</name>
    <dbReference type="NCBI Taxonomy" id="54571"/>
    <lineage>
        <taxon>Bacteria</taxon>
        <taxon>Bacillati</taxon>
        <taxon>Actinomycetota</taxon>
        <taxon>Actinomycetes</taxon>
        <taxon>Kitasatosporales</taxon>
        <taxon>Streptomycetaceae</taxon>
        <taxon>Streptomyces</taxon>
    </lineage>
</organism>
<dbReference type="EMBL" id="CP029190">
    <property type="protein sequence ID" value="QES48741.1"/>
    <property type="molecule type" value="Genomic_DNA"/>
</dbReference>
<sequence>MSDQQQLPPSFAARATSVGGSPVREILALTERLGVISFAGGLPAPELFDGEGLRAAYDAAFAGAARRALQYSTTEGAPELREAVAARIGARGLPTTPEDLLVTTGSQQALALITATLVEPGDVVLVENPTYLAALQCFGLAGARVVPVPCDEEGVLPEALEEVVRRERPKLFYSVPTFQNPTGRTLPAARRAAVAGIAARLGLWLVEDDPYGELRYEGAEVPWLAALPEAADRTALLGSFSKIMAPGLRLGWLRAPAALRRAAVVAKQAADLHTSTVDQLAAAHYLAAADLDGHVSRIRTAYRARRDALLAGLAEALPAGSAWNRPEGGMFVWARLPEGWDATALLKSAVAHDVAFVPGAPFFTGTPDPRTLRLSFTTHTPAEIAEGLTRLKASARSAS</sequence>
<keyword evidence="4" id="KW-0032">Aminotransferase</keyword>
<comment type="cofactor">
    <cofactor evidence="1">
        <name>pyridoxal 5'-phosphate</name>
        <dbReference type="ChEBI" id="CHEBI:597326"/>
    </cofactor>
</comment>
<keyword evidence="5" id="KW-0808">Transferase</keyword>
<comment type="similarity">
    <text evidence="2">Belongs to the class-I pyridoxal-phosphate-dependent aminotransferase family.</text>
</comment>
<dbReference type="FunFam" id="3.40.640.10:FF:000053">
    <property type="entry name" value="Aminotransferase, class I"/>
    <property type="match status" value="1"/>
</dbReference>
<name>A0A5P2D643_STRVZ</name>
<dbReference type="Gene3D" id="3.40.640.10">
    <property type="entry name" value="Type I PLP-dependent aspartate aminotransferase-like (Major domain)"/>
    <property type="match status" value="1"/>
</dbReference>
<feature type="domain" description="Aminotransferase class I/classII large" evidence="7">
    <location>
        <begin position="58"/>
        <end position="391"/>
    </location>
</feature>
<dbReference type="Gene3D" id="3.90.1150.10">
    <property type="entry name" value="Aspartate Aminotransferase, domain 1"/>
    <property type="match status" value="1"/>
</dbReference>
<dbReference type="RefSeq" id="WP_150208299.1">
    <property type="nucleotide sequence ID" value="NZ_CP029190.1"/>
</dbReference>
<dbReference type="InterPro" id="IPR015424">
    <property type="entry name" value="PyrdxlP-dep_Trfase"/>
</dbReference>
<evidence type="ECO:0000256" key="2">
    <source>
        <dbReference type="ARBA" id="ARBA00007441"/>
    </source>
</evidence>
<dbReference type="GO" id="GO:1901605">
    <property type="term" value="P:alpha-amino acid metabolic process"/>
    <property type="evidence" value="ECO:0007669"/>
    <property type="project" value="TreeGrafter"/>
</dbReference>
<keyword evidence="6" id="KW-0663">Pyridoxal phosphate</keyword>